<dbReference type="PROSITE" id="PS50082">
    <property type="entry name" value="WD_REPEATS_2"/>
    <property type="match status" value="3"/>
</dbReference>
<evidence type="ECO:0000259" key="9">
    <source>
        <dbReference type="Pfam" id="PF04158"/>
    </source>
</evidence>
<dbReference type="Proteomes" id="UP000281549">
    <property type="component" value="Unassembled WGS sequence"/>
</dbReference>
<dbReference type="Pfam" id="PF04158">
    <property type="entry name" value="Sof1"/>
    <property type="match status" value="1"/>
</dbReference>
<dbReference type="Gene3D" id="2.130.10.10">
    <property type="entry name" value="YVTN repeat-like/Quinoprotein amine dehydrogenase"/>
    <property type="match status" value="2"/>
</dbReference>
<dbReference type="InterPro" id="IPR020472">
    <property type="entry name" value="WD40_PAC1"/>
</dbReference>
<keyword evidence="5" id="KW-0539">Nucleus</keyword>
<evidence type="ECO:0000313" key="10">
    <source>
        <dbReference type="EMBL" id="RKP20014.1"/>
    </source>
</evidence>
<gene>
    <name evidence="10" type="ORF">ROZALSC1DRAFT_28450</name>
</gene>
<dbReference type="GO" id="GO:0000462">
    <property type="term" value="P:maturation of SSU-rRNA from tricistronic rRNA transcript (SSU-rRNA, 5.8S rRNA, LSU-rRNA)"/>
    <property type="evidence" value="ECO:0007669"/>
    <property type="project" value="TreeGrafter"/>
</dbReference>
<evidence type="ECO:0000256" key="8">
    <source>
        <dbReference type="SAM" id="MobiDB-lite"/>
    </source>
</evidence>
<keyword evidence="3 7" id="KW-0853">WD repeat</keyword>
<proteinExistence type="inferred from homology"/>
<keyword evidence="6" id="KW-0687">Ribonucleoprotein</keyword>
<evidence type="ECO:0000256" key="3">
    <source>
        <dbReference type="ARBA" id="ARBA00022574"/>
    </source>
</evidence>
<evidence type="ECO:0000256" key="2">
    <source>
        <dbReference type="ARBA" id="ARBA00005649"/>
    </source>
</evidence>
<dbReference type="Pfam" id="PF00400">
    <property type="entry name" value="WD40"/>
    <property type="match status" value="4"/>
</dbReference>
<protein>
    <submittedName>
        <fullName evidence="10">WD repeat and SOF domain-containing protein 1</fullName>
    </submittedName>
</protein>
<keyword evidence="4" id="KW-0677">Repeat</keyword>
<feature type="repeat" description="WD" evidence="7">
    <location>
        <begin position="62"/>
        <end position="98"/>
    </location>
</feature>
<dbReference type="PRINTS" id="PR00320">
    <property type="entry name" value="GPROTEINBRPT"/>
</dbReference>
<dbReference type="SUPFAM" id="SSF50978">
    <property type="entry name" value="WD40 repeat-like"/>
    <property type="match status" value="1"/>
</dbReference>
<dbReference type="AlphaFoldDB" id="A0A4P9YKL5"/>
<evidence type="ECO:0000256" key="4">
    <source>
        <dbReference type="ARBA" id="ARBA00022737"/>
    </source>
</evidence>
<accession>A0A4P9YKL5</accession>
<reference evidence="11" key="1">
    <citation type="journal article" date="2018" name="Nat. Microbiol.">
        <title>Leveraging single-cell genomics to expand the fungal tree of life.</title>
        <authorList>
            <person name="Ahrendt S.R."/>
            <person name="Quandt C.A."/>
            <person name="Ciobanu D."/>
            <person name="Clum A."/>
            <person name="Salamov A."/>
            <person name="Andreopoulos B."/>
            <person name="Cheng J.F."/>
            <person name="Woyke T."/>
            <person name="Pelin A."/>
            <person name="Henrissat B."/>
            <person name="Reynolds N.K."/>
            <person name="Benny G.L."/>
            <person name="Smith M.E."/>
            <person name="James T.Y."/>
            <person name="Grigoriev I.V."/>
        </authorList>
    </citation>
    <scope>NUCLEOTIDE SEQUENCE [LARGE SCALE GENOMIC DNA]</scope>
    <source>
        <strain evidence="11">CSF55</strain>
    </source>
</reference>
<feature type="region of interest" description="Disordered" evidence="8">
    <location>
        <begin position="365"/>
        <end position="399"/>
    </location>
</feature>
<comment type="subcellular location">
    <subcellularLocation>
        <location evidence="1">Nucleus</location>
        <location evidence="1">Nucleolus</location>
    </subcellularLocation>
</comment>
<dbReference type="InterPro" id="IPR007287">
    <property type="entry name" value="Sof1"/>
</dbReference>
<evidence type="ECO:0000256" key="1">
    <source>
        <dbReference type="ARBA" id="ARBA00004604"/>
    </source>
</evidence>
<dbReference type="SMART" id="SM00320">
    <property type="entry name" value="WD40"/>
    <property type="match status" value="5"/>
</dbReference>
<dbReference type="GO" id="GO:0032040">
    <property type="term" value="C:small-subunit processome"/>
    <property type="evidence" value="ECO:0007669"/>
    <property type="project" value="TreeGrafter"/>
</dbReference>
<dbReference type="InterPro" id="IPR051733">
    <property type="entry name" value="WD_repeat_DCAF13/WDSOF1"/>
</dbReference>
<dbReference type="InterPro" id="IPR036322">
    <property type="entry name" value="WD40_repeat_dom_sf"/>
</dbReference>
<feature type="repeat" description="WD" evidence="7">
    <location>
        <begin position="270"/>
        <end position="311"/>
    </location>
</feature>
<sequence length="399" mass="45521">MKVKTISHLPRNNIQERKGDLPIIKRNPDPSLHPFQREREYVRALNAVKLDRMFAKPFIAALDGHRDGVYCIGKHPTSIRHFVSGSADGEIRVWNLSTLECSWKAQAHQGFVRGVCSVPRSSSFLSCSSDKTVKLWSTESSSELYASKGALFSVDHHRTMKSFVTSGPVVEVWDHDRAEPVQSFSWGVDTVHCVKFNQSESNIIASCASDRSITLYDIRTNTPLTRVILQLKSNSFCWNPMEPYNFAVANEDHNCYTFDMRRLDKATNVLKDHVSAVMDLDYSPTGQEIVSGSYDKTIRIFNARNGHSRDVYHTKRMQRNAINYANALKDKYKELPEIKKIANHRLVPTVIRKASKTKRIMLNSRARKTENALLHSKNKNNEALKRKEDRKSAVLSLEK</sequence>
<feature type="repeat" description="WD" evidence="7">
    <location>
        <begin position="105"/>
        <end position="146"/>
    </location>
</feature>
<dbReference type="PROSITE" id="PS50294">
    <property type="entry name" value="WD_REPEATS_REGION"/>
    <property type="match status" value="3"/>
</dbReference>
<dbReference type="EMBL" id="ML005125">
    <property type="protein sequence ID" value="RKP20014.1"/>
    <property type="molecule type" value="Genomic_DNA"/>
</dbReference>
<name>A0A4P9YKL5_ROZAC</name>
<evidence type="ECO:0000256" key="6">
    <source>
        <dbReference type="ARBA" id="ARBA00023274"/>
    </source>
</evidence>
<feature type="domain" description="Sof1-like protein" evidence="9">
    <location>
        <begin position="316"/>
        <end position="387"/>
    </location>
</feature>
<dbReference type="InterPro" id="IPR015943">
    <property type="entry name" value="WD40/YVTN_repeat-like_dom_sf"/>
</dbReference>
<comment type="similarity">
    <text evidence="2">Belongs to the WD repeat DCAF13/WDSOF1 family.</text>
</comment>
<dbReference type="InterPro" id="IPR001680">
    <property type="entry name" value="WD40_rpt"/>
</dbReference>
<dbReference type="PANTHER" id="PTHR22851">
    <property type="entry name" value="U3 SMALL NUCLEOLAR RNA U3 SNORNA ASSOCIATED PROTEIN"/>
    <property type="match status" value="1"/>
</dbReference>
<dbReference type="PANTHER" id="PTHR22851:SF0">
    <property type="entry name" value="DDB1- AND CUL4-ASSOCIATED FACTOR 13"/>
    <property type="match status" value="1"/>
</dbReference>
<organism evidence="10 11">
    <name type="scientific">Rozella allomycis (strain CSF55)</name>
    <dbReference type="NCBI Taxonomy" id="988480"/>
    <lineage>
        <taxon>Eukaryota</taxon>
        <taxon>Fungi</taxon>
        <taxon>Fungi incertae sedis</taxon>
        <taxon>Cryptomycota</taxon>
        <taxon>Cryptomycota incertae sedis</taxon>
        <taxon>Rozella</taxon>
    </lineage>
</organism>
<evidence type="ECO:0000256" key="5">
    <source>
        <dbReference type="ARBA" id="ARBA00023242"/>
    </source>
</evidence>
<evidence type="ECO:0000313" key="11">
    <source>
        <dbReference type="Proteomes" id="UP000281549"/>
    </source>
</evidence>
<feature type="compositionally biased region" description="Basic and acidic residues" evidence="8">
    <location>
        <begin position="379"/>
        <end position="399"/>
    </location>
</feature>
<evidence type="ECO:0000256" key="7">
    <source>
        <dbReference type="PROSITE-ProRule" id="PRU00221"/>
    </source>
</evidence>